<feature type="domain" description="Scaffold protein Nfu/NifU N-terminal" evidence="2">
    <location>
        <begin position="3"/>
        <end position="88"/>
    </location>
</feature>
<dbReference type="AlphaFoldDB" id="A0A368DSQ8"/>
<comment type="caution">
    <text evidence="3">The sequence shown here is derived from an EMBL/GenBank/DDBJ whole genome shotgun (WGS) entry which is preliminary data.</text>
</comment>
<dbReference type="PANTHER" id="PTHR11178:SF1">
    <property type="entry name" value="NFU1 IRON-SULFUR CLUSTER SCAFFOLD HOMOLOG, MITOCHONDRIAL"/>
    <property type="match status" value="1"/>
</dbReference>
<dbReference type="PIRSF" id="PIRSF036773">
    <property type="entry name" value="HIRIP5"/>
    <property type="match status" value="1"/>
</dbReference>
<dbReference type="InterPro" id="IPR036498">
    <property type="entry name" value="Nfu/NifU_N_sf"/>
</dbReference>
<name>A0A368DSQ8_9PROT</name>
<gene>
    <name evidence="3" type="ORF">DBW71_00895</name>
</gene>
<comment type="similarity">
    <text evidence="1">Belongs to the NifU family.</text>
</comment>
<organism evidence="3 4">
    <name type="scientific">PS1 clade bacterium</name>
    <dbReference type="NCBI Taxonomy" id="2175152"/>
    <lineage>
        <taxon>Bacteria</taxon>
        <taxon>Pseudomonadati</taxon>
        <taxon>Pseudomonadota</taxon>
        <taxon>Alphaproteobacteria</taxon>
        <taxon>PS1 clade</taxon>
    </lineage>
</organism>
<evidence type="ECO:0000256" key="1">
    <source>
        <dbReference type="ARBA" id="ARBA00006420"/>
    </source>
</evidence>
<dbReference type="EMBL" id="QOQD01000002">
    <property type="protein sequence ID" value="RCL74313.1"/>
    <property type="molecule type" value="Genomic_DNA"/>
</dbReference>
<dbReference type="Gene3D" id="3.30.300.130">
    <property type="entry name" value="Fe-S cluster assembly (FSCA)"/>
    <property type="match status" value="1"/>
</dbReference>
<sequence length="183" mass="20451">MFIETVSTPNPNTLKFIPGCEVLPGETREYKNQLEAEESPLAVKIFSIDGVSGVFFSNDFITVTKSNFEWPQLKPIILGEIMEHFLSENPLITGQVQQKKEEFYNSQDSDLVEKIKELIETRVRPAVAQDGGDITFQGYEKGTVYLNLQGACAGCPSSTMTLKNGIENLLKHYVPEVMEVEAI</sequence>
<dbReference type="SUPFAM" id="SSF110836">
    <property type="entry name" value="Hypothetical protein SAV1430"/>
    <property type="match status" value="1"/>
</dbReference>
<dbReference type="GO" id="GO:0051536">
    <property type="term" value="F:iron-sulfur cluster binding"/>
    <property type="evidence" value="ECO:0007669"/>
    <property type="project" value="InterPro"/>
</dbReference>
<dbReference type="InterPro" id="IPR035433">
    <property type="entry name" value="NFU1-like"/>
</dbReference>
<evidence type="ECO:0000259" key="2">
    <source>
        <dbReference type="SMART" id="SM00932"/>
    </source>
</evidence>
<dbReference type="GO" id="GO:0005506">
    <property type="term" value="F:iron ion binding"/>
    <property type="evidence" value="ECO:0007669"/>
    <property type="project" value="InterPro"/>
</dbReference>
<dbReference type="Pfam" id="PF08712">
    <property type="entry name" value="Nfu_N"/>
    <property type="match status" value="1"/>
</dbReference>
<dbReference type="Pfam" id="PF01106">
    <property type="entry name" value="NifU"/>
    <property type="match status" value="1"/>
</dbReference>
<reference evidence="3 4" key="1">
    <citation type="journal article" date="2018" name="Microbiome">
        <title>Fine metagenomic profile of the Mediterranean stratified and mixed water columns revealed by assembly and recruitment.</title>
        <authorList>
            <person name="Haro-Moreno J.M."/>
            <person name="Lopez-Perez M."/>
            <person name="De La Torre J.R."/>
            <person name="Picazo A."/>
            <person name="Camacho A."/>
            <person name="Rodriguez-Valera F."/>
        </authorList>
    </citation>
    <scope>NUCLEOTIDE SEQUENCE [LARGE SCALE GENOMIC DNA]</scope>
    <source>
        <strain evidence="3">MED-G57</strain>
    </source>
</reference>
<dbReference type="InterPro" id="IPR034904">
    <property type="entry name" value="FSCA_dom_sf"/>
</dbReference>
<dbReference type="Proteomes" id="UP000253570">
    <property type="component" value="Unassembled WGS sequence"/>
</dbReference>
<proteinExistence type="inferred from homology"/>
<dbReference type="PANTHER" id="PTHR11178">
    <property type="entry name" value="IRON-SULFUR CLUSTER SCAFFOLD PROTEIN NFU-RELATED"/>
    <property type="match status" value="1"/>
</dbReference>
<dbReference type="SUPFAM" id="SSF117916">
    <property type="entry name" value="Fe-S cluster assembly (FSCA) domain-like"/>
    <property type="match status" value="1"/>
</dbReference>
<accession>A0A368DSQ8</accession>
<evidence type="ECO:0000313" key="3">
    <source>
        <dbReference type="EMBL" id="RCL74313.1"/>
    </source>
</evidence>
<dbReference type="FunFam" id="3.30.300.130:FF:000001">
    <property type="entry name" value="NFU1 iron-sulfur cluster scaffold"/>
    <property type="match status" value="1"/>
</dbReference>
<evidence type="ECO:0000313" key="4">
    <source>
        <dbReference type="Proteomes" id="UP000253570"/>
    </source>
</evidence>
<dbReference type="SMART" id="SM00932">
    <property type="entry name" value="Nfu_N"/>
    <property type="match status" value="1"/>
</dbReference>
<dbReference type="Gene3D" id="3.30.1370.70">
    <property type="entry name" value="Scaffold protein Nfu/NifU, N-terminal domain"/>
    <property type="match status" value="1"/>
</dbReference>
<dbReference type="InterPro" id="IPR014824">
    <property type="entry name" value="Nfu/NifU_N"/>
</dbReference>
<dbReference type="InterPro" id="IPR001075">
    <property type="entry name" value="NIF_FeS_clus_asmbl_NifU_C"/>
</dbReference>
<dbReference type="GO" id="GO:0016226">
    <property type="term" value="P:iron-sulfur cluster assembly"/>
    <property type="evidence" value="ECO:0007669"/>
    <property type="project" value="InterPro"/>
</dbReference>
<protein>
    <submittedName>
        <fullName evidence="3">NifU family protein</fullName>
    </submittedName>
</protein>